<sequence length="157" mass="17659">MIREFVLFFILVSCVYGEGCVRYTFEEGFYELFDDDSELCENSVPWLLELYKHTHLTSPHVLSTKYINPQEVTSCVSSFTFPMNFGGIIEVNAFVQMTDNADALYVAASKVVTNDSVQSAGSIAITPHQPDFKPGWHALRFTLSGIDEETFNGYVSD</sequence>
<dbReference type="EMBL" id="CADEBD010000857">
    <property type="protein sequence ID" value="CAB3260585.1"/>
    <property type="molecule type" value="Genomic_DNA"/>
</dbReference>
<organism evidence="2 3">
    <name type="scientific">Arctia plantaginis</name>
    <name type="common">Wood tiger moth</name>
    <name type="synonym">Phalaena plantaginis</name>
    <dbReference type="NCBI Taxonomy" id="874455"/>
    <lineage>
        <taxon>Eukaryota</taxon>
        <taxon>Metazoa</taxon>
        <taxon>Ecdysozoa</taxon>
        <taxon>Arthropoda</taxon>
        <taxon>Hexapoda</taxon>
        <taxon>Insecta</taxon>
        <taxon>Pterygota</taxon>
        <taxon>Neoptera</taxon>
        <taxon>Endopterygota</taxon>
        <taxon>Lepidoptera</taxon>
        <taxon>Glossata</taxon>
        <taxon>Ditrysia</taxon>
        <taxon>Noctuoidea</taxon>
        <taxon>Erebidae</taxon>
        <taxon>Arctiinae</taxon>
        <taxon>Arctia</taxon>
    </lineage>
</organism>
<reference evidence="2 3" key="1">
    <citation type="submission" date="2020-04" db="EMBL/GenBank/DDBJ databases">
        <authorList>
            <person name="Wallbank WR R."/>
            <person name="Pardo Diaz C."/>
            <person name="Kozak K."/>
            <person name="Martin S."/>
            <person name="Jiggins C."/>
            <person name="Moest M."/>
            <person name="Warren A I."/>
            <person name="Byers J.R.P. K."/>
            <person name="Montejo-Kovacevich G."/>
            <person name="Yen C E."/>
        </authorList>
    </citation>
    <scope>NUCLEOTIDE SEQUENCE [LARGE SCALE GENOMIC DNA]</scope>
</reference>
<dbReference type="AlphaFoldDB" id="A0A8S1BNY2"/>
<feature type="signal peptide" evidence="1">
    <location>
        <begin position="1"/>
        <end position="17"/>
    </location>
</feature>
<dbReference type="Proteomes" id="UP000494256">
    <property type="component" value="Unassembled WGS sequence"/>
</dbReference>
<comment type="caution">
    <text evidence="2">The sequence shown here is derived from an EMBL/GenBank/DDBJ whole genome shotgun (WGS) entry which is preliminary data.</text>
</comment>
<name>A0A8S1BNY2_ARCPL</name>
<evidence type="ECO:0000256" key="1">
    <source>
        <dbReference type="SAM" id="SignalP"/>
    </source>
</evidence>
<evidence type="ECO:0000313" key="3">
    <source>
        <dbReference type="Proteomes" id="UP000494256"/>
    </source>
</evidence>
<protein>
    <submittedName>
        <fullName evidence="2">Uncharacterized protein</fullName>
    </submittedName>
</protein>
<feature type="chain" id="PRO_5035948277" evidence="1">
    <location>
        <begin position="18"/>
        <end position="157"/>
    </location>
</feature>
<gene>
    <name evidence="2" type="ORF">APLA_LOCUS17068</name>
</gene>
<accession>A0A8S1BNY2</accession>
<keyword evidence="1" id="KW-0732">Signal</keyword>
<proteinExistence type="predicted"/>
<evidence type="ECO:0000313" key="2">
    <source>
        <dbReference type="EMBL" id="CAB3260585.1"/>
    </source>
</evidence>